<proteinExistence type="predicted"/>
<dbReference type="PANTHER" id="PTHR45947:SF3">
    <property type="entry name" value="SULFOQUINOVOSYL TRANSFERASE SQD2"/>
    <property type="match status" value="1"/>
</dbReference>
<dbReference type="InterPro" id="IPR001296">
    <property type="entry name" value="Glyco_trans_1"/>
</dbReference>
<keyword evidence="4" id="KW-1185">Reference proteome</keyword>
<evidence type="ECO:0000259" key="2">
    <source>
        <dbReference type="Pfam" id="PF13439"/>
    </source>
</evidence>
<evidence type="ECO:0000259" key="1">
    <source>
        <dbReference type="Pfam" id="PF00534"/>
    </source>
</evidence>
<feature type="domain" description="Glycosyl transferase family 1" evidence="1">
    <location>
        <begin position="246"/>
        <end position="378"/>
    </location>
</feature>
<dbReference type="GO" id="GO:0016757">
    <property type="term" value="F:glycosyltransferase activity"/>
    <property type="evidence" value="ECO:0007669"/>
    <property type="project" value="UniProtKB-KW"/>
</dbReference>
<name>A0ABY8B0Z1_9BACL</name>
<organism evidence="3 4">
    <name type="scientific">Exiguobacterium profundum</name>
    <dbReference type="NCBI Taxonomy" id="307643"/>
    <lineage>
        <taxon>Bacteria</taxon>
        <taxon>Bacillati</taxon>
        <taxon>Bacillota</taxon>
        <taxon>Bacilli</taxon>
        <taxon>Bacillales</taxon>
        <taxon>Bacillales Family XII. Incertae Sedis</taxon>
        <taxon>Exiguobacterium</taxon>
    </lineage>
</organism>
<dbReference type="InterPro" id="IPR028098">
    <property type="entry name" value="Glyco_trans_4-like_N"/>
</dbReference>
<evidence type="ECO:0000313" key="4">
    <source>
        <dbReference type="Proteomes" id="UP001219957"/>
    </source>
</evidence>
<gene>
    <name evidence="3" type="ORF">OE059_02755</name>
</gene>
<dbReference type="Pfam" id="PF13439">
    <property type="entry name" value="Glyco_transf_4"/>
    <property type="match status" value="1"/>
</dbReference>
<keyword evidence="3" id="KW-0328">Glycosyltransferase</keyword>
<keyword evidence="3" id="KW-0808">Transferase</keyword>
<dbReference type="PANTHER" id="PTHR45947">
    <property type="entry name" value="SULFOQUINOVOSYL TRANSFERASE SQD2"/>
    <property type="match status" value="1"/>
</dbReference>
<sequence>MNILHINAINEVKSTGRMCKELASVHASYGHHVRIAHATGPVTEKSVVVGQAWETKRHALHARVTGRQGYTSKRSTADLIAFMDSFRPDVVHLHNLHANYLHLQTLFEYLAKRDIATVMTLHDCWLFTGKCTHYTAVGCERWKDGCGQCPLLKKDIPSWFLDRTGEMLADKRQWFDAIPRLAVVGVSDWITMEAHFSILQHASIIRRIHNWVDLETFTPKEPGPLRARLGLTGQHILLGVASHWTEAKGLSAFMELAKARPSDQIVLVGQMQEQHDLPANVLHIQETHDPSELASYYAAADVLLNLSEEESFGNVTAEALACGTPVLVLDSTASPELVTERTGVVVATRSVNDVMDGLDRLHHASISRIACANEARQRFDLFDRAQDYLHVYEELQTEKVRNAL</sequence>
<feature type="domain" description="Glycosyltransferase subfamily 4-like N-terminal" evidence="2">
    <location>
        <begin position="16"/>
        <end position="214"/>
    </location>
</feature>
<evidence type="ECO:0000313" key="3">
    <source>
        <dbReference type="EMBL" id="WED55796.1"/>
    </source>
</evidence>
<dbReference type="Gene3D" id="3.40.50.2000">
    <property type="entry name" value="Glycogen Phosphorylase B"/>
    <property type="match status" value="2"/>
</dbReference>
<dbReference type="Pfam" id="PF00534">
    <property type="entry name" value="Glycos_transf_1"/>
    <property type="match status" value="1"/>
</dbReference>
<protein>
    <submittedName>
        <fullName evidence="3">Glycosyltransferase</fullName>
        <ecNumber evidence="3">2.4.-.-</ecNumber>
    </submittedName>
</protein>
<dbReference type="InterPro" id="IPR050194">
    <property type="entry name" value="Glycosyltransferase_grp1"/>
</dbReference>
<dbReference type="EMBL" id="CP109617">
    <property type="protein sequence ID" value="WED55796.1"/>
    <property type="molecule type" value="Genomic_DNA"/>
</dbReference>
<dbReference type="RefSeq" id="WP_275060300.1">
    <property type="nucleotide sequence ID" value="NZ_CP109617.1"/>
</dbReference>
<reference evidence="3 4" key="1">
    <citation type="submission" date="2022-10" db="EMBL/GenBank/DDBJ databases">
        <title>Complete genome sequence of Exiguobacterium profundum TSS-3 isolated from an extremely saline-alkaline spring located in Ixtapa, Chiapas-Mexico.</title>
        <authorList>
            <person name="Rincon-Rosales R."/>
            <person name="Rogel M.A."/>
            <person name="Rincon-Molina C.I."/>
            <person name="Guerrero G."/>
            <person name="Manzano-Gomez L.A."/>
            <person name="Lopez-Lopez A."/>
            <person name="Rincon Molina F.A."/>
            <person name="Martinez-Romero E."/>
        </authorList>
    </citation>
    <scope>NUCLEOTIDE SEQUENCE [LARGE SCALE GENOMIC DNA]</scope>
    <source>
        <strain evidence="3 4">TSS-3</strain>
    </source>
</reference>
<accession>A0ABY8B0Z1</accession>
<dbReference type="SUPFAM" id="SSF53756">
    <property type="entry name" value="UDP-Glycosyltransferase/glycogen phosphorylase"/>
    <property type="match status" value="1"/>
</dbReference>
<dbReference type="EC" id="2.4.-.-" evidence="3"/>
<dbReference type="Proteomes" id="UP001219957">
    <property type="component" value="Chromosome"/>
</dbReference>